<gene>
    <name evidence="2" type="ORF">Q8A70_02965</name>
</gene>
<evidence type="ECO:0000313" key="3">
    <source>
        <dbReference type="Proteomes" id="UP001230156"/>
    </source>
</evidence>
<dbReference type="SUPFAM" id="SSF48557">
    <property type="entry name" value="L-aspartase-like"/>
    <property type="match status" value="1"/>
</dbReference>
<dbReference type="PANTHER" id="PTHR10362">
    <property type="entry name" value="HISTIDINE AMMONIA-LYASE"/>
    <property type="match status" value="1"/>
</dbReference>
<reference evidence="3" key="1">
    <citation type="submission" date="2023-08" db="EMBL/GenBank/DDBJ databases">
        <title>Rhodospirillaceae gen. nov., a novel taxon isolated from the Yangtze River Yuezi River estuary sludge.</title>
        <authorList>
            <person name="Ruan L."/>
        </authorList>
    </citation>
    <scope>NUCLEOTIDE SEQUENCE [LARGE SCALE GENOMIC DNA]</scope>
    <source>
        <strain evidence="3">R-7</strain>
    </source>
</reference>
<accession>A0ABU0YFW3</accession>
<organism evidence="2 3">
    <name type="scientific">Dongia sedimenti</name>
    <dbReference type="NCBI Taxonomy" id="3064282"/>
    <lineage>
        <taxon>Bacteria</taxon>
        <taxon>Pseudomonadati</taxon>
        <taxon>Pseudomonadota</taxon>
        <taxon>Alphaproteobacteria</taxon>
        <taxon>Rhodospirillales</taxon>
        <taxon>Dongiaceae</taxon>
        <taxon>Dongia</taxon>
    </lineage>
</organism>
<dbReference type="GO" id="GO:0016829">
    <property type="term" value="F:lyase activity"/>
    <property type="evidence" value="ECO:0007669"/>
    <property type="project" value="UniProtKB-KW"/>
</dbReference>
<dbReference type="RefSeq" id="WP_379953997.1">
    <property type="nucleotide sequence ID" value="NZ_JAUYVI010000001.1"/>
</dbReference>
<dbReference type="InterPro" id="IPR008948">
    <property type="entry name" value="L-Aspartase-like"/>
</dbReference>
<sequence length="479" mass="50674">MVTLTRRSDITLNSFEAVAWRGEGVQLAPDALARIADARSAFMRLIEDPAITIYGVTSGYGSRAGQRLKPEDRKRHAAQPNHGTAATFGEPFPKRVTRGFVLARLANLLEGHAAVRPKLAEAVAAMLDQGSLPDVPSIGNSGAGEILALGHLFAALGERVGLEEKEHLALINGSPCAAALIADAALASRKRIEIAKEIFALSAEAFKAPLEAYDAALETLWQDPAESEALTAIRTLIAGGSTERRPYQAPVSFRIVPRILGRAIRARDAAIHAAEVSLSSVTDNPVYIPPGDDALFPNGRVLSNGGYHNSMAAPALDDLAAGWADLCTLAERQSAKLLDAKVSLLPESLRADPDDPRELIPVPMVAVGLGERARHAAQRSFLPGAESGGFGQNDVGVASFLAWQKEATAGRAFDGCLAILGLIAAEALDVTRRAVPPALQARLAFIRRHAPPITTLRALGPDLGRLSEAITLEIFGRAA</sequence>
<dbReference type="Gene3D" id="1.10.275.10">
    <property type="entry name" value="Fumarase/aspartase (N-terminal domain)"/>
    <property type="match status" value="1"/>
</dbReference>
<comment type="caution">
    <text evidence="2">The sequence shown here is derived from an EMBL/GenBank/DDBJ whole genome shotgun (WGS) entry which is preliminary data.</text>
</comment>
<dbReference type="InterPro" id="IPR001106">
    <property type="entry name" value="Aromatic_Lyase"/>
</dbReference>
<protein>
    <submittedName>
        <fullName evidence="2">Aromatic amino acid lyase</fullName>
    </submittedName>
</protein>
<feature type="region of interest" description="Disordered" evidence="1">
    <location>
        <begin position="62"/>
        <end position="90"/>
    </location>
</feature>
<name>A0ABU0YFW3_9PROT</name>
<evidence type="ECO:0000313" key="2">
    <source>
        <dbReference type="EMBL" id="MDQ7246606.1"/>
    </source>
</evidence>
<dbReference type="InterPro" id="IPR024083">
    <property type="entry name" value="Fumarase/histidase_N"/>
</dbReference>
<dbReference type="Pfam" id="PF00221">
    <property type="entry name" value="Lyase_aromatic"/>
    <property type="match status" value="2"/>
</dbReference>
<keyword evidence="3" id="KW-1185">Reference proteome</keyword>
<evidence type="ECO:0000256" key="1">
    <source>
        <dbReference type="SAM" id="MobiDB-lite"/>
    </source>
</evidence>
<dbReference type="Proteomes" id="UP001230156">
    <property type="component" value="Unassembled WGS sequence"/>
</dbReference>
<dbReference type="Gene3D" id="1.20.200.10">
    <property type="entry name" value="Fumarase/aspartase (Central domain)"/>
    <property type="match status" value="1"/>
</dbReference>
<proteinExistence type="predicted"/>
<keyword evidence="2" id="KW-0456">Lyase</keyword>
<dbReference type="EMBL" id="JAUYVI010000001">
    <property type="protein sequence ID" value="MDQ7246606.1"/>
    <property type="molecule type" value="Genomic_DNA"/>
</dbReference>